<keyword evidence="2" id="KW-1185">Reference proteome</keyword>
<dbReference type="SUPFAM" id="SSF102588">
    <property type="entry name" value="LmbE-like"/>
    <property type="match status" value="1"/>
</dbReference>
<dbReference type="EC" id="3.5.1.-" evidence="1"/>
<dbReference type="Gene3D" id="3.40.50.10320">
    <property type="entry name" value="LmbE-like"/>
    <property type="match status" value="1"/>
</dbReference>
<evidence type="ECO:0000313" key="1">
    <source>
        <dbReference type="EMBL" id="MFC7443396.1"/>
    </source>
</evidence>
<dbReference type="PANTHER" id="PTHR12993:SF11">
    <property type="entry name" value="N-ACETYLGLUCOSAMINYL-PHOSPHATIDYLINOSITOL DE-N-ACETYLASE"/>
    <property type="match status" value="1"/>
</dbReference>
<gene>
    <name evidence="1" type="ORF">ACFQNG_20270</name>
</gene>
<dbReference type="PANTHER" id="PTHR12993">
    <property type="entry name" value="N-ACETYLGLUCOSAMINYL-PHOSPHATIDYLINOSITOL DE-N-ACETYLASE-RELATED"/>
    <property type="match status" value="1"/>
</dbReference>
<dbReference type="InterPro" id="IPR003737">
    <property type="entry name" value="GlcNAc_PI_deacetylase-related"/>
</dbReference>
<dbReference type="GO" id="GO:0016787">
    <property type="term" value="F:hydrolase activity"/>
    <property type="evidence" value="ECO:0007669"/>
    <property type="project" value="UniProtKB-KW"/>
</dbReference>
<evidence type="ECO:0000313" key="2">
    <source>
        <dbReference type="Proteomes" id="UP001596500"/>
    </source>
</evidence>
<reference evidence="2" key="1">
    <citation type="journal article" date="2019" name="Int. J. Syst. Evol. Microbiol.">
        <title>The Global Catalogue of Microorganisms (GCM) 10K type strain sequencing project: providing services to taxonomists for standard genome sequencing and annotation.</title>
        <authorList>
            <consortium name="The Broad Institute Genomics Platform"/>
            <consortium name="The Broad Institute Genome Sequencing Center for Infectious Disease"/>
            <person name="Wu L."/>
            <person name="Ma J."/>
        </authorList>
    </citation>
    <scope>NUCLEOTIDE SEQUENCE [LARGE SCALE GENOMIC DNA]</scope>
    <source>
        <strain evidence="2">CGMCC 1.12942</strain>
    </source>
</reference>
<name>A0ABW2RQS2_9BACL</name>
<accession>A0ABW2RQS2</accession>
<dbReference type="EMBL" id="JBHTBW010000087">
    <property type="protein sequence ID" value="MFC7443396.1"/>
    <property type="molecule type" value="Genomic_DNA"/>
</dbReference>
<dbReference type="Pfam" id="PF02585">
    <property type="entry name" value="PIG-L"/>
    <property type="match status" value="1"/>
</dbReference>
<sequence>MSRPVIFYAPHADDETLNMGITIAEHVAAGRPTHVVLMTHGRVTGALDAINGTTYSGYWKATHDPAVEGYEPLTKDTLAEARVNEFHHACGQLGVPKENQHVEYLDDPATGETITYDEAKAVIEKYIALYPDADHYTLSYHDIHPDHAVCGQALQDLYTAGKIPYYIRFMISMATRNDLEAKGAAIPGGGWKDVPTDSTITQKVINACRCYEAWAPTLGAYAVGYHSVAGQFDKLLANPFHYMHMPGQ</sequence>
<dbReference type="InterPro" id="IPR024078">
    <property type="entry name" value="LmbE-like_dom_sf"/>
</dbReference>
<protein>
    <submittedName>
        <fullName evidence="1">PIG-L deacetylase family protein</fullName>
        <ecNumber evidence="1">3.5.1.-</ecNumber>
    </submittedName>
</protein>
<organism evidence="1 2">
    <name type="scientific">Laceyella putida</name>
    <dbReference type="NCBI Taxonomy" id="110101"/>
    <lineage>
        <taxon>Bacteria</taxon>
        <taxon>Bacillati</taxon>
        <taxon>Bacillota</taxon>
        <taxon>Bacilli</taxon>
        <taxon>Bacillales</taxon>
        <taxon>Thermoactinomycetaceae</taxon>
        <taxon>Laceyella</taxon>
    </lineage>
</organism>
<proteinExistence type="predicted"/>
<dbReference type="RefSeq" id="WP_379867726.1">
    <property type="nucleotide sequence ID" value="NZ_JBHTBW010000087.1"/>
</dbReference>
<dbReference type="Proteomes" id="UP001596500">
    <property type="component" value="Unassembled WGS sequence"/>
</dbReference>
<keyword evidence="1" id="KW-0378">Hydrolase</keyword>
<comment type="caution">
    <text evidence="1">The sequence shown here is derived from an EMBL/GenBank/DDBJ whole genome shotgun (WGS) entry which is preliminary data.</text>
</comment>